<proteinExistence type="predicted"/>
<feature type="region of interest" description="Disordered" evidence="1">
    <location>
        <begin position="124"/>
        <end position="181"/>
    </location>
</feature>
<reference evidence="2" key="1">
    <citation type="submission" date="2020-03" db="EMBL/GenBank/DDBJ databases">
        <title>A high-quality chromosome-level genome assembly of a woody plant with both climbing and erect habits, Rhamnella rubrinervis.</title>
        <authorList>
            <person name="Lu Z."/>
            <person name="Yang Y."/>
            <person name="Zhu X."/>
            <person name="Sun Y."/>
        </authorList>
    </citation>
    <scope>NUCLEOTIDE SEQUENCE</scope>
    <source>
        <strain evidence="2">BYM</strain>
        <tissue evidence="2">Leaf</tissue>
    </source>
</reference>
<comment type="caution">
    <text evidence="2">The sequence shown here is derived from an EMBL/GenBank/DDBJ whole genome shotgun (WGS) entry which is preliminary data.</text>
</comment>
<feature type="compositionally biased region" description="Basic and acidic residues" evidence="1">
    <location>
        <begin position="65"/>
        <end position="75"/>
    </location>
</feature>
<protein>
    <submittedName>
        <fullName evidence="2">Uncharacterized protein</fullName>
    </submittedName>
</protein>
<sequence length="255" mass="29376">MNQRALEDTVRTRPVDSTQLRLPIRLANHWKTHGTDSYQTTSQLEPTAKITQLLYSKRQRRRRRELMDRDHEDTSSSRLGPRFTANSKPGTSAPESPRVQTRELKCVDASDLAREAQIQLFQTHTRSISTRQRRTSSVATEPELERQDTHGSSQTGHDHHHHTLVNPNASPTKPKTKSQSKEIEFQPIIEQHEAVTLVRSRLQAHHEPGSAISPNQRAQLDHELRTRCWTRNGVFKRLHAMTNPPWTIEVLVLLR</sequence>
<gene>
    <name evidence="2" type="ORF">FNV43_RR19884</name>
</gene>
<dbReference type="Proteomes" id="UP000796880">
    <property type="component" value="Unassembled WGS sequence"/>
</dbReference>
<dbReference type="EMBL" id="VOIH02000009">
    <property type="protein sequence ID" value="KAF3437131.1"/>
    <property type="molecule type" value="Genomic_DNA"/>
</dbReference>
<evidence type="ECO:0000256" key="1">
    <source>
        <dbReference type="SAM" id="MobiDB-lite"/>
    </source>
</evidence>
<feature type="compositionally biased region" description="Polar residues" evidence="1">
    <location>
        <begin position="84"/>
        <end position="94"/>
    </location>
</feature>
<name>A0A8K0DYP0_9ROSA</name>
<keyword evidence="3" id="KW-1185">Reference proteome</keyword>
<dbReference type="AlphaFoldDB" id="A0A8K0DYP0"/>
<organism evidence="2 3">
    <name type="scientific">Rhamnella rubrinervis</name>
    <dbReference type="NCBI Taxonomy" id="2594499"/>
    <lineage>
        <taxon>Eukaryota</taxon>
        <taxon>Viridiplantae</taxon>
        <taxon>Streptophyta</taxon>
        <taxon>Embryophyta</taxon>
        <taxon>Tracheophyta</taxon>
        <taxon>Spermatophyta</taxon>
        <taxon>Magnoliopsida</taxon>
        <taxon>eudicotyledons</taxon>
        <taxon>Gunneridae</taxon>
        <taxon>Pentapetalae</taxon>
        <taxon>rosids</taxon>
        <taxon>fabids</taxon>
        <taxon>Rosales</taxon>
        <taxon>Rhamnaceae</taxon>
        <taxon>rhamnoid group</taxon>
        <taxon>Rhamneae</taxon>
        <taxon>Rhamnella</taxon>
    </lineage>
</organism>
<accession>A0A8K0DYP0</accession>
<evidence type="ECO:0000313" key="3">
    <source>
        <dbReference type="Proteomes" id="UP000796880"/>
    </source>
</evidence>
<feature type="region of interest" description="Disordered" evidence="1">
    <location>
        <begin position="57"/>
        <end position="102"/>
    </location>
</feature>
<evidence type="ECO:0000313" key="2">
    <source>
        <dbReference type="EMBL" id="KAF3437131.1"/>
    </source>
</evidence>